<dbReference type="InterPro" id="IPR027417">
    <property type="entry name" value="P-loop_NTPase"/>
</dbReference>
<dbReference type="GO" id="GO:0005524">
    <property type="term" value="F:ATP binding"/>
    <property type="evidence" value="ECO:0007669"/>
    <property type="project" value="UniProtKB-KW"/>
</dbReference>
<dbReference type="SUPFAM" id="SSF46894">
    <property type="entry name" value="C-terminal effector domain of the bipartite response regulators"/>
    <property type="match status" value="1"/>
</dbReference>
<dbReference type="PANTHER" id="PTHR16305:SF35">
    <property type="entry name" value="TRANSCRIPTIONAL ACTIVATOR DOMAIN"/>
    <property type="match status" value="1"/>
</dbReference>
<dbReference type="Pfam" id="PF00196">
    <property type="entry name" value="GerE"/>
    <property type="match status" value="1"/>
</dbReference>
<keyword evidence="2" id="KW-0067">ATP-binding</keyword>
<dbReference type="SUPFAM" id="SSF52540">
    <property type="entry name" value="P-loop containing nucleoside triphosphate hydrolases"/>
    <property type="match status" value="1"/>
</dbReference>
<protein>
    <submittedName>
        <fullName evidence="5">Regulatory LuxR family protein</fullName>
    </submittedName>
</protein>
<dbReference type="InterPro" id="IPR036388">
    <property type="entry name" value="WH-like_DNA-bd_sf"/>
</dbReference>
<reference evidence="5 6" key="1">
    <citation type="submission" date="2019-06" db="EMBL/GenBank/DDBJ databases">
        <title>Sequencing the genomes of 1000 actinobacteria strains.</title>
        <authorList>
            <person name="Klenk H.-P."/>
        </authorList>
    </citation>
    <scope>NUCLEOTIDE SEQUENCE [LARGE SCALE GENOMIC DNA]</scope>
    <source>
        <strain evidence="5 6">DSM 44826</strain>
    </source>
</reference>
<dbReference type="CDD" id="cd06170">
    <property type="entry name" value="LuxR_C_like"/>
    <property type="match status" value="1"/>
</dbReference>
<evidence type="ECO:0000313" key="6">
    <source>
        <dbReference type="Proteomes" id="UP000317940"/>
    </source>
</evidence>
<evidence type="ECO:0000256" key="3">
    <source>
        <dbReference type="SAM" id="MobiDB-lite"/>
    </source>
</evidence>
<dbReference type="PRINTS" id="PR00038">
    <property type="entry name" value="HTHLUXR"/>
</dbReference>
<dbReference type="SMART" id="SM00421">
    <property type="entry name" value="HTH_LUXR"/>
    <property type="match status" value="1"/>
</dbReference>
<dbReference type="Proteomes" id="UP000317940">
    <property type="component" value="Unassembled WGS sequence"/>
</dbReference>
<dbReference type="InterPro" id="IPR016032">
    <property type="entry name" value="Sig_transdc_resp-reg_C-effctor"/>
</dbReference>
<dbReference type="AlphaFoldDB" id="A0A561SDP4"/>
<keyword evidence="1" id="KW-0547">Nucleotide-binding</keyword>
<dbReference type="InterPro" id="IPR041664">
    <property type="entry name" value="AAA_16"/>
</dbReference>
<gene>
    <name evidence="5" type="ORF">FHX73_16137</name>
</gene>
<sequence length="951" mass="99940">MTAFDQSDDRLPRGARGFAFAGRDRELAALLDALTERPAVVLVEGEAGIGKSRLVAETAAVLRGRGVGVGTGGCHPLREPLAYGPVIDALRRLGDRLPAEPGLIDPAAGVLAPALPALADRLPAPPPEQPAAAAQRYRTAEGVRAVLRAVAPAVLVVEDVHWADEVTRELLLVLAQDLPADTALLLTYRTEEQRGPLLGSAFRRPPGTGGTDLLLGRLAPGALARIAGSALGAGATPALVRALYERSAGLPLIIEEDLITLAEPGGAAHPELLGVPRSLREVLTERTGRLSAQGSALVGAAAVLAVPAGEELLGAAAGLTEQQTEAALLEVLAASVLVEHGPDAYGFSHALARRAVYDDLPGPTRTRLHRRVLGLLADRQPPALVQIAHHTRALGDLDAWLAPAQAAVDHSLAVGDLGTAAGLLRQILDHPRLPADRLGTDALALAGILRDSAEAREAVEELRRLSAIPGLPAAQRGEIRAHLAEVLINKVGDPNGWTAAELAAQDLEEANPAKAARILATLAIADTGEASAAEQRDWMTRAQAAVARTTDPVAQAVVSANQLTRLVYDADPALPAALARLPREPDRQPDVLRATAVTLYNATEGAICVGLDRRALQLDEEALALSTGSNVPVLVMYCRAYQLLLGWLAGRWTDWDRELTAYRTRYPDSPLTGGGLLGTAQGVTAAARGRTAAAAACFTQVIERDARHMLSVGAAAGLARLRLARHDDEGAWEALTEALAVVERKESWPYALSLLPTAVETLLRRGDAAAAERLAARHAAGVEGRECPAADAEQLLCQGLLLRQEAPELAAAAFSRAAAAWRAIGRPYPAALAQESAARCLADPQRAVTALEAAATALEELGAVADAGRCRHRQRELGRTSPNPRGRSGYGGELSPRERQVAELLARGAANKEIAEALFVSPRTAEHHVAAVLRKLGTTRERLRADGRPAE</sequence>
<accession>A0A561SDP4</accession>
<dbReference type="InterPro" id="IPR000792">
    <property type="entry name" value="Tscrpt_reg_LuxR_C"/>
</dbReference>
<feature type="domain" description="HTH luxR-type" evidence="4">
    <location>
        <begin position="887"/>
        <end position="951"/>
    </location>
</feature>
<dbReference type="PROSITE" id="PS50043">
    <property type="entry name" value="HTH_LUXR_2"/>
    <property type="match status" value="1"/>
</dbReference>
<dbReference type="EMBL" id="VIWT01000006">
    <property type="protein sequence ID" value="TWF72986.1"/>
    <property type="molecule type" value="Genomic_DNA"/>
</dbReference>
<dbReference type="RefSeq" id="WP_145910969.1">
    <property type="nucleotide sequence ID" value="NZ_BAAAMZ010000005.1"/>
</dbReference>
<dbReference type="Pfam" id="PF13191">
    <property type="entry name" value="AAA_16"/>
    <property type="match status" value="1"/>
</dbReference>
<evidence type="ECO:0000256" key="2">
    <source>
        <dbReference type="ARBA" id="ARBA00022840"/>
    </source>
</evidence>
<dbReference type="Gene3D" id="1.10.10.10">
    <property type="entry name" value="Winged helix-like DNA-binding domain superfamily/Winged helix DNA-binding domain"/>
    <property type="match status" value="1"/>
</dbReference>
<organism evidence="5 6">
    <name type="scientific">Kitasatospora viridis</name>
    <dbReference type="NCBI Taxonomy" id="281105"/>
    <lineage>
        <taxon>Bacteria</taxon>
        <taxon>Bacillati</taxon>
        <taxon>Actinomycetota</taxon>
        <taxon>Actinomycetes</taxon>
        <taxon>Kitasatosporales</taxon>
        <taxon>Streptomycetaceae</taxon>
        <taxon>Kitasatospora</taxon>
    </lineage>
</organism>
<dbReference type="PANTHER" id="PTHR16305">
    <property type="entry name" value="TESTICULAR SOLUBLE ADENYLYL CYCLASE"/>
    <property type="match status" value="1"/>
</dbReference>
<dbReference type="GO" id="GO:0005737">
    <property type="term" value="C:cytoplasm"/>
    <property type="evidence" value="ECO:0007669"/>
    <property type="project" value="TreeGrafter"/>
</dbReference>
<dbReference type="GO" id="GO:0004016">
    <property type="term" value="F:adenylate cyclase activity"/>
    <property type="evidence" value="ECO:0007669"/>
    <property type="project" value="TreeGrafter"/>
</dbReference>
<name>A0A561SDP4_9ACTN</name>
<proteinExistence type="predicted"/>
<evidence type="ECO:0000259" key="4">
    <source>
        <dbReference type="PROSITE" id="PS50043"/>
    </source>
</evidence>
<feature type="region of interest" description="Disordered" evidence="3">
    <location>
        <begin position="869"/>
        <end position="894"/>
    </location>
</feature>
<dbReference type="OrthoDB" id="5476461at2"/>
<dbReference type="GO" id="GO:0006355">
    <property type="term" value="P:regulation of DNA-templated transcription"/>
    <property type="evidence" value="ECO:0007669"/>
    <property type="project" value="InterPro"/>
</dbReference>
<dbReference type="GO" id="GO:0003677">
    <property type="term" value="F:DNA binding"/>
    <property type="evidence" value="ECO:0007669"/>
    <property type="project" value="InterPro"/>
</dbReference>
<evidence type="ECO:0000313" key="5">
    <source>
        <dbReference type="EMBL" id="TWF72986.1"/>
    </source>
</evidence>
<keyword evidence="6" id="KW-1185">Reference proteome</keyword>
<evidence type="ECO:0000256" key="1">
    <source>
        <dbReference type="ARBA" id="ARBA00022741"/>
    </source>
</evidence>
<comment type="caution">
    <text evidence="5">The sequence shown here is derived from an EMBL/GenBank/DDBJ whole genome shotgun (WGS) entry which is preliminary data.</text>
</comment>